<dbReference type="Gene3D" id="1.10.10.1320">
    <property type="entry name" value="Anti-sigma factor, zinc-finger domain"/>
    <property type="match status" value="1"/>
</dbReference>
<dbReference type="NCBIfam" id="TIGR03988">
    <property type="entry name" value="antisig_RsrA"/>
    <property type="match status" value="1"/>
</dbReference>
<comment type="caution">
    <text evidence="3">The sequence shown here is derived from an EMBL/GenBank/DDBJ whole genome shotgun (WGS) entry which is preliminary data.</text>
</comment>
<organism evidence="3 4">
    <name type="scientific">Aciditerrimonas ferrireducens</name>
    <dbReference type="NCBI Taxonomy" id="667306"/>
    <lineage>
        <taxon>Bacteria</taxon>
        <taxon>Bacillati</taxon>
        <taxon>Actinomycetota</taxon>
        <taxon>Acidimicrobiia</taxon>
        <taxon>Acidimicrobiales</taxon>
        <taxon>Acidimicrobiaceae</taxon>
        <taxon>Aciditerrimonas</taxon>
    </lineage>
</organism>
<proteinExistence type="predicted"/>
<protein>
    <submittedName>
        <fullName evidence="3">Mycothiol system anti-sigma-R factor</fullName>
    </submittedName>
</protein>
<keyword evidence="4" id="KW-1185">Reference proteome</keyword>
<gene>
    <name evidence="3" type="primary">rsrA</name>
    <name evidence="3" type="ORF">ACFFRE_11080</name>
</gene>
<dbReference type="RefSeq" id="WP_248109369.1">
    <property type="nucleotide sequence ID" value="NZ_JAKHEX010000036.1"/>
</dbReference>
<dbReference type="InterPro" id="IPR041916">
    <property type="entry name" value="Anti_sigma_zinc_sf"/>
</dbReference>
<dbReference type="EMBL" id="JBHLYQ010000133">
    <property type="protein sequence ID" value="MFC0082674.1"/>
    <property type="molecule type" value="Genomic_DNA"/>
</dbReference>
<evidence type="ECO:0000256" key="1">
    <source>
        <dbReference type="SAM" id="MobiDB-lite"/>
    </source>
</evidence>
<accession>A0ABV6C4S9</accession>
<feature type="region of interest" description="Disordered" evidence="1">
    <location>
        <begin position="1"/>
        <end position="37"/>
    </location>
</feature>
<sequence>MERGSEDAVRRSVEERARAAEAPPGAPGEGDAEEADCGEAVERLYHYLDGELTEERRAKIQRHLDECHSCVEAYGFEAELRQLIANRCKDHVPPSLLERIRAALAEEEAKQATSPAE</sequence>
<dbReference type="InterPro" id="IPR024020">
    <property type="entry name" value="Anit_sigma_mycothiol_RsrA"/>
</dbReference>
<feature type="domain" description="Putative zinc-finger" evidence="2">
    <location>
        <begin position="37"/>
        <end position="70"/>
    </location>
</feature>
<dbReference type="InterPro" id="IPR027383">
    <property type="entry name" value="Znf_put"/>
</dbReference>
<name>A0ABV6C4S9_9ACTN</name>
<evidence type="ECO:0000313" key="4">
    <source>
        <dbReference type="Proteomes" id="UP001589788"/>
    </source>
</evidence>
<dbReference type="Pfam" id="PF13490">
    <property type="entry name" value="zf-HC2"/>
    <property type="match status" value="1"/>
</dbReference>
<reference evidence="3 4" key="1">
    <citation type="submission" date="2024-09" db="EMBL/GenBank/DDBJ databases">
        <authorList>
            <person name="Sun Q."/>
            <person name="Mori K."/>
        </authorList>
    </citation>
    <scope>NUCLEOTIDE SEQUENCE [LARGE SCALE GENOMIC DNA]</scope>
    <source>
        <strain evidence="3 4">JCM 15389</strain>
    </source>
</reference>
<evidence type="ECO:0000259" key="2">
    <source>
        <dbReference type="Pfam" id="PF13490"/>
    </source>
</evidence>
<feature type="compositionally biased region" description="Basic and acidic residues" evidence="1">
    <location>
        <begin position="1"/>
        <end position="19"/>
    </location>
</feature>
<evidence type="ECO:0000313" key="3">
    <source>
        <dbReference type="EMBL" id="MFC0082674.1"/>
    </source>
</evidence>
<dbReference type="Proteomes" id="UP001589788">
    <property type="component" value="Unassembled WGS sequence"/>
</dbReference>